<gene>
    <name evidence="1" type="ORF">CWR43_03745</name>
</gene>
<organism evidence="1 2">
    <name type="scientific">Rhizobium sullae</name>
    <name type="common">Rhizobium hedysari</name>
    <dbReference type="NCBI Taxonomy" id="50338"/>
    <lineage>
        <taxon>Bacteria</taxon>
        <taxon>Pseudomonadati</taxon>
        <taxon>Pseudomonadota</taxon>
        <taxon>Alphaproteobacteria</taxon>
        <taxon>Hyphomicrobiales</taxon>
        <taxon>Rhizobiaceae</taxon>
        <taxon>Rhizobium/Agrobacterium group</taxon>
        <taxon>Rhizobium</taxon>
    </lineage>
</organism>
<dbReference type="EMBL" id="PIQN01000003">
    <property type="protein sequence ID" value="PKA44941.1"/>
    <property type="molecule type" value="Genomic_DNA"/>
</dbReference>
<evidence type="ECO:0000313" key="2">
    <source>
        <dbReference type="Proteomes" id="UP000232164"/>
    </source>
</evidence>
<comment type="caution">
    <text evidence="1">The sequence shown here is derived from an EMBL/GenBank/DDBJ whole genome shotgun (WGS) entry which is preliminary data.</text>
</comment>
<reference evidence="1 2" key="2">
    <citation type="submission" date="2017-12" db="EMBL/GenBank/DDBJ databases">
        <title>Genome sequence of Rhizobium sullae HCNT1 isolated from Sulla coronaria nodules and featuring peculiar denitrification phenotypes.</title>
        <authorList>
            <person name="De Diego-Diaz B."/>
            <person name="Treu L."/>
            <person name="Campanaro S."/>
            <person name="Da Silva Duarte V."/>
            <person name="Basaglia M."/>
            <person name="Favaro L."/>
            <person name="Casella S."/>
            <person name="Squartini A."/>
        </authorList>
    </citation>
    <scope>NUCLEOTIDE SEQUENCE [LARGE SCALE GENOMIC DNA]</scope>
    <source>
        <strain evidence="1 2">HCNT1</strain>
    </source>
</reference>
<dbReference type="STRING" id="1041146.GCA_000427985_04897"/>
<evidence type="ECO:0000313" key="1">
    <source>
        <dbReference type="EMBL" id="PKA44941.1"/>
    </source>
</evidence>
<name>A0A2N0DFR3_RHISU</name>
<protein>
    <submittedName>
        <fullName evidence="1">Uncharacterized protein</fullName>
    </submittedName>
</protein>
<accession>A0A2N0DFR3</accession>
<dbReference type="AlphaFoldDB" id="A0A2N0DFR3"/>
<reference evidence="1 2" key="1">
    <citation type="submission" date="2017-11" db="EMBL/GenBank/DDBJ databases">
        <authorList>
            <person name="Han C.G."/>
        </authorList>
    </citation>
    <scope>NUCLEOTIDE SEQUENCE [LARGE SCALE GENOMIC DNA]</scope>
    <source>
        <strain evidence="1 2">HCNT1</strain>
    </source>
</reference>
<dbReference type="Proteomes" id="UP000232164">
    <property type="component" value="Unassembled WGS sequence"/>
</dbReference>
<proteinExistence type="predicted"/>
<sequence>MKVLFFSGCYCSVGATAEKNDELTISEALSDPLIAIVMRADGVISEEFKRLLETAARELEVNLANSVSGGGKDTRHVCRNDAEDG</sequence>
<dbReference type="RefSeq" id="WP_100770461.1">
    <property type="nucleotide sequence ID" value="NZ_PIQN01000003.1"/>
</dbReference>